<evidence type="ECO:0000313" key="1">
    <source>
        <dbReference type="EMBL" id="BAT79520.1"/>
    </source>
</evidence>
<organism evidence="1 2">
    <name type="scientific">Vigna angularis var. angularis</name>
    <dbReference type="NCBI Taxonomy" id="157739"/>
    <lineage>
        <taxon>Eukaryota</taxon>
        <taxon>Viridiplantae</taxon>
        <taxon>Streptophyta</taxon>
        <taxon>Embryophyta</taxon>
        <taxon>Tracheophyta</taxon>
        <taxon>Spermatophyta</taxon>
        <taxon>Magnoliopsida</taxon>
        <taxon>eudicotyledons</taxon>
        <taxon>Gunneridae</taxon>
        <taxon>Pentapetalae</taxon>
        <taxon>rosids</taxon>
        <taxon>fabids</taxon>
        <taxon>Fabales</taxon>
        <taxon>Fabaceae</taxon>
        <taxon>Papilionoideae</taxon>
        <taxon>50 kb inversion clade</taxon>
        <taxon>NPAAA clade</taxon>
        <taxon>indigoferoid/millettioid clade</taxon>
        <taxon>Phaseoleae</taxon>
        <taxon>Vigna</taxon>
    </lineage>
</organism>
<gene>
    <name evidence="1" type="primary">Vigan.02G242100</name>
    <name evidence="1" type="ORF">VIGAN_02242100</name>
</gene>
<evidence type="ECO:0000313" key="2">
    <source>
        <dbReference type="Proteomes" id="UP000291084"/>
    </source>
</evidence>
<reference evidence="1 2" key="1">
    <citation type="journal article" date="2015" name="Sci. Rep.">
        <title>The power of single molecule real-time sequencing technology in the de novo assembly of a eukaryotic genome.</title>
        <authorList>
            <person name="Sakai H."/>
            <person name="Naito K."/>
            <person name="Ogiso-Tanaka E."/>
            <person name="Takahashi Y."/>
            <person name="Iseki K."/>
            <person name="Muto C."/>
            <person name="Satou K."/>
            <person name="Teruya K."/>
            <person name="Shiroma A."/>
            <person name="Shimoji M."/>
            <person name="Hirano T."/>
            <person name="Itoh T."/>
            <person name="Kaga A."/>
            <person name="Tomooka N."/>
        </authorList>
    </citation>
    <scope>NUCLEOTIDE SEQUENCE [LARGE SCALE GENOMIC DNA]</scope>
    <source>
        <strain evidence="2">cv. Shumari</strain>
    </source>
</reference>
<keyword evidence="2" id="KW-1185">Reference proteome</keyword>
<dbReference type="AlphaFoldDB" id="A0A0S3RG70"/>
<name>A0A0S3RG70_PHAAN</name>
<proteinExistence type="predicted"/>
<sequence length="87" mass="10253">MMLRNDCSVLRFHFVRRNLKHHLLLLLFLLLFIFPFTVAPQKQIPKLPPFRCGPRRVALFPFPSDGVRSPHTVRAFRHPLQVNALVR</sequence>
<protein>
    <submittedName>
        <fullName evidence="1">Uncharacterized protein</fullName>
    </submittedName>
</protein>
<dbReference type="Proteomes" id="UP000291084">
    <property type="component" value="Chromosome 2"/>
</dbReference>
<dbReference type="EMBL" id="AP015035">
    <property type="protein sequence ID" value="BAT79520.1"/>
    <property type="molecule type" value="Genomic_DNA"/>
</dbReference>
<accession>A0A0S3RG70</accession>